<feature type="transmembrane region" description="Helical" evidence="1">
    <location>
        <begin position="12"/>
        <end position="35"/>
    </location>
</feature>
<keyword evidence="2" id="KW-0934">Plastid</keyword>
<dbReference type="AlphaFoldDB" id="A0A1C9CBS4"/>
<dbReference type="GO" id="GO:0016020">
    <property type="term" value="C:membrane"/>
    <property type="evidence" value="ECO:0007669"/>
    <property type="project" value="InterPro"/>
</dbReference>
<accession>A0A1C9CBS4</accession>
<geneLocation type="plastid" evidence="2"/>
<evidence type="ECO:0000256" key="1">
    <source>
        <dbReference type="SAM" id="Phobius"/>
    </source>
</evidence>
<gene>
    <name evidence="2" type="primary">ycf19</name>
    <name evidence="2" type="ORF">Apop_142</name>
</gene>
<reference evidence="2" key="1">
    <citation type="journal article" date="2016" name="BMC Biol.">
        <title>Parallel evolution of highly conserved plastid genome architecture in red seaweeds and seed plants.</title>
        <authorList>
            <person name="Lee J."/>
            <person name="Cho C.H."/>
            <person name="Park S.I."/>
            <person name="Choi J.W."/>
            <person name="Song H.S."/>
            <person name="West J.A."/>
            <person name="Bhattacharya D."/>
            <person name="Yoon H.S."/>
        </authorList>
    </citation>
    <scope>NUCLEOTIDE SEQUENCE</scope>
</reference>
<proteinExistence type="predicted"/>
<dbReference type="InterPro" id="IPR003425">
    <property type="entry name" value="CCB3/YggT"/>
</dbReference>
<evidence type="ECO:0000313" key="2">
    <source>
        <dbReference type="EMBL" id="AOM65832.1"/>
    </source>
</evidence>
<keyword evidence="1" id="KW-1133">Transmembrane helix</keyword>
<name>A0A1C9CBS4_9FLOR</name>
<organism evidence="2">
    <name type="scientific">Apophlaea sinclairii</name>
    <dbReference type="NCBI Taxonomy" id="212746"/>
    <lineage>
        <taxon>Eukaryota</taxon>
        <taxon>Rhodophyta</taxon>
        <taxon>Florideophyceae</taxon>
        <taxon>Hildenbrandiophycidae</taxon>
        <taxon>Hildenbrandiales</taxon>
        <taxon>Hildenbrandiaceae</taxon>
        <taxon>Apophlaea</taxon>
    </lineage>
</organism>
<protein>
    <recommendedName>
        <fullName evidence="3">Ycf19</fullName>
    </recommendedName>
</protein>
<keyword evidence="1" id="KW-0812">Transmembrane</keyword>
<keyword evidence="1" id="KW-0472">Membrane</keyword>
<evidence type="ECO:0008006" key="3">
    <source>
        <dbReference type="Google" id="ProtNLM"/>
    </source>
</evidence>
<dbReference type="EMBL" id="KX284716">
    <property type="protein sequence ID" value="AOM65832.1"/>
    <property type="molecule type" value="Genomic_DNA"/>
</dbReference>
<sequence length="96" mass="11042">MDKVFPSLNLIFASVANFAEVYSVLILIKLCLVWFPNINWYSEPFWSLARITDPYLKLFRGTIPMVFGMDMSPMLGILFLQCLMIIFNNIAIIESA</sequence>
<feature type="transmembrane region" description="Helical" evidence="1">
    <location>
        <begin position="74"/>
        <end position="93"/>
    </location>
</feature>
<dbReference type="RefSeq" id="YP_009296692.1">
    <property type="nucleotide sequence ID" value="NC_031172.1"/>
</dbReference>
<dbReference type="Pfam" id="PF02325">
    <property type="entry name" value="CCB3_YggT"/>
    <property type="match status" value="1"/>
</dbReference>
<dbReference type="PANTHER" id="PTHR33219:SF14">
    <property type="entry name" value="PROTEIN COFACTOR ASSEMBLY OF COMPLEX C SUBUNIT B CCB3, CHLOROPLASTIC-RELATED"/>
    <property type="match status" value="1"/>
</dbReference>
<dbReference type="PANTHER" id="PTHR33219">
    <property type="entry name" value="YLMG HOMOLOG PROTEIN 2, CHLOROPLASTIC"/>
    <property type="match status" value="1"/>
</dbReference>
<dbReference type="GeneID" id="29073068"/>